<proteinExistence type="predicted"/>
<organism evidence="1 2">
    <name type="scientific">Lentibacter algarum</name>
    <dbReference type="NCBI Taxonomy" id="576131"/>
    <lineage>
        <taxon>Bacteria</taxon>
        <taxon>Pseudomonadati</taxon>
        <taxon>Pseudomonadota</taxon>
        <taxon>Alphaproteobacteria</taxon>
        <taxon>Rhodobacterales</taxon>
        <taxon>Roseobacteraceae</taxon>
        <taxon>Lentibacter</taxon>
    </lineage>
</organism>
<dbReference type="STRING" id="576131.SAMN05444486_102218"/>
<dbReference type="GeneID" id="78124293"/>
<dbReference type="Proteomes" id="UP000199026">
    <property type="component" value="Unassembled WGS sequence"/>
</dbReference>
<reference evidence="1 2" key="1">
    <citation type="submission" date="2016-10" db="EMBL/GenBank/DDBJ databases">
        <authorList>
            <person name="de Groot N.N."/>
        </authorList>
    </citation>
    <scope>NUCLEOTIDE SEQUENCE [LARGE SCALE GENOMIC DNA]</scope>
    <source>
        <strain evidence="1 2">DSM 24677</strain>
    </source>
</reference>
<dbReference type="RefSeq" id="WP_177170648.1">
    <property type="nucleotide sequence ID" value="NZ_CALBNM010000076.1"/>
</dbReference>
<dbReference type="EMBL" id="FNPR01000002">
    <property type="protein sequence ID" value="SDY44510.1"/>
    <property type="molecule type" value="Genomic_DNA"/>
</dbReference>
<keyword evidence="2" id="KW-1185">Reference proteome</keyword>
<dbReference type="AlphaFoldDB" id="A0A1H3JX23"/>
<sequence>MKGDIYDPKALIREAYNIEGITASECRSIFLDWALSLPDELDQTETIALLLDRHKSEGHPMNDVLQEGLATMERPRRRGGWQARRN</sequence>
<accession>A0A1H3JX23</accession>
<gene>
    <name evidence="1" type="ORF">SAMN05444486_102218</name>
</gene>
<evidence type="ECO:0000313" key="1">
    <source>
        <dbReference type="EMBL" id="SDY44510.1"/>
    </source>
</evidence>
<protein>
    <submittedName>
        <fullName evidence="1">Uncharacterized protein</fullName>
    </submittedName>
</protein>
<name>A0A1H3JX23_9RHOB</name>
<evidence type="ECO:0000313" key="2">
    <source>
        <dbReference type="Proteomes" id="UP000199026"/>
    </source>
</evidence>